<dbReference type="SMART" id="SM00823">
    <property type="entry name" value="PKS_PP"/>
    <property type="match status" value="4"/>
</dbReference>
<dbReference type="InterPro" id="IPR040097">
    <property type="entry name" value="FAAL/FAAC"/>
</dbReference>
<dbReference type="InterPro" id="IPR025110">
    <property type="entry name" value="AMP-bd_C"/>
</dbReference>
<dbReference type="InterPro" id="IPR006162">
    <property type="entry name" value="Ppantetheine_attach_site"/>
</dbReference>
<dbReference type="PROSITE" id="PS00455">
    <property type="entry name" value="AMP_BINDING"/>
    <property type="match status" value="4"/>
</dbReference>
<dbReference type="CDD" id="cd05931">
    <property type="entry name" value="FAAL"/>
    <property type="match status" value="1"/>
</dbReference>
<feature type="domain" description="Carrier" evidence="7">
    <location>
        <begin position="619"/>
        <end position="693"/>
    </location>
</feature>
<dbReference type="InterPro" id="IPR023213">
    <property type="entry name" value="CAT-like_dom_sf"/>
</dbReference>
<dbReference type="Gene3D" id="3.40.50.980">
    <property type="match status" value="6"/>
</dbReference>
<dbReference type="Gene3D" id="1.10.1200.10">
    <property type="entry name" value="ACP-like"/>
    <property type="match status" value="4"/>
</dbReference>
<dbReference type="Pfam" id="PF00668">
    <property type="entry name" value="Condensation"/>
    <property type="match status" value="3"/>
</dbReference>
<dbReference type="InterPro" id="IPR010071">
    <property type="entry name" value="AA_adenyl_dom"/>
</dbReference>
<dbReference type="InterPro" id="IPR020806">
    <property type="entry name" value="PKS_PP-bd"/>
</dbReference>
<dbReference type="InterPro" id="IPR045851">
    <property type="entry name" value="AMP-bd_C_sf"/>
</dbReference>
<dbReference type="Gene3D" id="3.30.300.30">
    <property type="match status" value="4"/>
</dbReference>
<dbReference type="Gene3D" id="3.30.559.10">
    <property type="entry name" value="Chloramphenicol acetyltransferase-like domain"/>
    <property type="match status" value="3"/>
</dbReference>
<keyword evidence="3" id="KW-0597">Phosphoprotein</keyword>
<accession>A0ABX6FK36</accession>
<dbReference type="InterPro" id="IPR009081">
    <property type="entry name" value="PP-bd_ACP"/>
</dbReference>
<evidence type="ECO:0000313" key="8">
    <source>
        <dbReference type="EMBL" id="QGZ37683.1"/>
    </source>
</evidence>
<name>A0ABX6FK36_9BURK</name>
<feature type="domain" description="Carrier" evidence="7">
    <location>
        <begin position="3742"/>
        <end position="3817"/>
    </location>
</feature>
<evidence type="ECO:0000256" key="6">
    <source>
        <dbReference type="SAM" id="MobiDB-lite"/>
    </source>
</evidence>
<dbReference type="Pfam" id="PF13193">
    <property type="entry name" value="AMP-binding_C"/>
    <property type="match status" value="3"/>
</dbReference>
<dbReference type="PANTHER" id="PTHR45527:SF1">
    <property type="entry name" value="FATTY ACID SYNTHASE"/>
    <property type="match status" value="1"/>
</dbReference>
<keyword evidence="4" id="KW-0276">Fatty acid metabolism</keyword>
<feature type="domain" description="Carrier" evidence="7">
    <location>
        <begin position="2704"/>
        <end position="2778"/>
    </location>
</feature>
<evidence type="ECO:0000256" key="2">
    <source>
        <dbReference type="ARBA" id="ARBA00022450"/>
    </source>
</evidence>
<dbReference type="Gene3D" id="3.40.50.12780">
    <property type="entry name" value="N-terminal domain of ligase-like"/>
    <property type="match status" value="1"/>
</dbReference>
<evidence type="ECO:0000256" key="4">
    <source>
        <dbReference type="ARBA" id="ARBA00022832"/>
    </source>
</evidence>
<evidence type="ECO:0000256" key="1">
    <source>
        <dbReference type="ARBA" id="ARBA00001957"/>
    </source>
</evidence>
<dbReference type="NCBIfam" id="TIGR01733">
    <property type="entry name" value="AA-adenyl-dom"/>
    <property type="match status" value="3"/>
</dbReference>
<dbReference type="Gene3D" id="2.30.38.10">
    <property type="entry name" value="Luciferase, Domain 3"/>
    <property type="match status" value="3"/>
</dbReference>
<evidence type="ECO:0000256" key="5">
    <source>
        <dbReference type="ARBA" id="ARBA00023098"/>
    </source>
</evidence>
<protein>
    <submittedName>
        <fullName evidence="8">Amino acid adenylation domain-containing protein</fullName>
    </submittedName>
</protein>
<feature type="domain" description="Carrier" evidence="7">
    <location>
        <begin position="1674"/>
        <end position="1748"/>
    </location>
</feature>
<evidence type="ECO:0000313" key="9">
    <source>
        <dbReference type="Proteomes" id="UP000437862"/>
    </source>
</evidence>
<dbReference type="InterPro" id="IPR042099">
    <property type="entry name" value="ANL_N_sf"/>
</dbReference>
<keyword evidence="5" id="KW-0443">Lipid metabolism</keyword>
<dbReference type="InterPro" id="IPR000873">
    <property type="entry name" value="AMP-dep_synth/lig_dom"/>
</dbReference>
<dbReference type="SUPFAM" id="SSF47336">
    <property type="entry name" value="ACP-like"/>
    <property type="match status" value="4"/>
</dbReference>
<dbReference type="EMBL" id="CP046904">
    <property type="protein sequence ID" value="QGZ37683.1"/>
    <property type="molecule type" value="Genomic_DNA"/>
</dbReference>
<reference evidence="8 9" key="1">
    <citation type="submission" date="2019-12" db="EMBL/GenBank/DDBJ databases">
        <title>Draft Genome Sequences of Six Type Strains of the Genus Massilia.</title>
        <authorList>
            <person name="Miess H."/>
            <person name="Frediansyah A."/>
            <person name="Goeker M."/>
            <person name="Gross H."/>
        </authorList>
    </citation>
    <scope>NUCLEOTIDE SEQUENCE [LARGE SCALE GENOMIC DNA]</scope>
    <source>
        <strain evidence="8 9">DSM 26639</strain>
    </source>
</reference>
<evidence type="ECO:0000259" key="7">
    <source>
        <dbReference type="PROSITE" id="PS50075"/>
    </source>
</evidence>
<dbReference type="InterPro" id="IPR020845">
    <property type="entry name" value="AMP-binding_CS"/>
</dbReference>
<keyword evidence="9" id="KW-1185">Reference proteome</keyword>
<dbReference type="InterPro" id="IPR001242">
    <property type="entry name" value="Condensation_dom"/>
</dbReference>
<dbReference type="PANTHER" id="PTHR45527">
    <property type="entry name" value="NONRIBOSOMAL PEPTIDE SYNTHETASE"/>
    <property type="match status" value="1"/>
</dbReference>
<dbReference type="CDD" id="cd19531">
    <property type="entry name" value="LCL_NRPS-like"/>
    <property type="match status" value="2"/>
</dbReference>
<dbReference type="SUPFAM" id="SSF56801">
    <property type="entry name" value="Acetyl-CoA synthetase-like"/>
    <property type="match status" value="4"/>
</dbReference>
<dbReference type="Pfam" id="PF00501">
    <property type="entry name" value="AMP-binding"/>
    <property type="match status" value="4"/>
</dbReference>
<gene>
    <name evidence="8" type="ORF">GO485_00495</name>
</gene>
<feature type="region of interest" description="Disordered" evidence="6">
    <location>
        <begin position="3532"/>
        <end position="3551"/>
    </location>
</feature>
<dbReference type="Proteomes" id="UP000437862">
    <property type="component" value="Chromosome"/>
</dbReference>
<dbReference type="NCBIfam" id="NF003417">
    <property type="entry name" value="PRK04813.1"/>
    <property type="match status" value="5"/>
</dbReference>
<dbReference type="CDD" id="cd17646">
    <property type="entry name" value="A_NRPS_AB3403-like"/>
    <property type="match status" value="1"/>
</dbReference>
<dbReference type="Pfam" id="PF00550">
    <property type="entry name" value="PP-binding"/>
    <property type="match status" value="4"/>
</dbReference>
<dbReference type="Gene3D" id="3.30.559.30">
    <property type="entry name" value="Nonribosomal peptide synthetase, condensation domain"/>
    <property type="match status" value="3"/>
</dbReference>
<organism evidence="8 9">
    <name type="scientific">Pseudoduganella flava</name>
    <dbReference type="NCBI Taxonomy" id="871742"/>
    <lineage>
        <taxon>Bacteria</taxon>
        <taxon>Pseudomonadati</taxon>
        <taxon>Pseudomonadota</taxon>
        <taxon>Betaproteobacteria</taxon>
        <taxon>Burkholderiales</taxon>
        <taxon>Oxalobacteraceae</taxon>
        <taxon>Telluria group</taxon>
        <taxon>Pseudoduganella</taxon>
    </lineage>
</organism>
<dbReference type="PROSITE" id="PS50075">
    <property type="entry name" value="CARRIER"/>
    <property type="match status" value="4"/>
</dbReference>
<dbReference type="InterPro" id="IPR036736">
    <property type="entry name" value="ACP-like_sf"/>
</dbReference>
<dbReference type="SUPFAM" id="SSF52777">
    <property type="entry name" value="CoA-dependent acyltransferases"/>
    <property type="match status" value="6"/>
</dbReference>
<dbReference type="CDD" id="cd12117">
    <property type="entry name" value="A_NRPS_Srf_like"/>
    <property type="match status" value="1"/>
</dbReference>
<proteinExistence type="predicted"/>
<comment type="cofactor">
    <cofactor evidence="1">
        <name>pantetheine 4'-phosphate</name>
        <dbReference type="ChEBI" id="CHEBI:47942"/>
    </cofactor>
</comment>
<sequence length="3841" mass="409234">MIMLESLTNEHATEVQAGTLPAATRPADRPAHFVHVVQRRAAEHAHKVAFTFLKDGEEAVASLTYGELDARARAIAAALRTVAAPGERALLMFPDGLDFVLGFLGCLYAGVIAVPVYPPHARTEYWHRLEGLAADCDARHVLCISDYAPELARHSAGLATLERCACTRIDDLPADAPAWQAPAIDADTLAFLQYTSGSTSLPKGVMVTHRCLLDNMEMMRDGFGHDADSVLVSWLPMFHDMGLIGNVLQTIHVGGSCYVMAPAAFIQNPMRWLRAISTYRGTSAFAPNFAYELCAQRGSEEDLRTLDLSSWGMALNGAEPVRYDTLRRFADKYAPCGFDARSLYPAYGLAEATLFVSGGGRGTGVRWYDADAEQLDRAALVRPAAPGAPVRRLVGCGRAWHGTALRIVDGATGAVCADGVIGEIWIGNDSVAHGYWGRDAETARTFGATPQGETGCYLRTGDLGFLHEGELYVTGRVKELIILRGVNYYPHDIERAVQDAVPALKAGAGAAFAIETDGAEQLVLVQEVERTHLRTLDHDAVFAAARAAVLRTLGVAPHAIVLIRPATLAKTSSGKIQRQLMRSRFLDGSLAGNTVAERRWQLDAAAGADVDAGTPADAAGWTRLLRTLAARQLRVHPDEVDSAASPVALGLDSLAIAGMQHAVQASGGAALPLALLLGDASLAALGEHLAAQDGAAGTDHAALAADDEEGDAWPMSDHQRQLWLLRAQAPDNAAYHVPLCLQGRFEAAPLRTALATLLERHPVLRAAYRDDDGEAGLHVLPAAALPLTEVETDGGDGTLTALLAEACARPLALERGEVCRVVHYRASAGLEHLLFVFHHIAVDLRSVQCLVAEFGDLYCAAAAGDPAPPARPDPGYRRFVASQAAHANSAHGRAAREYWQGRLAAALPVLQLPTEHNRPPLRRFRGGSVDFAIDARLGGRLRLTARRHGVTAGSLLLAAWQLLLGRMSAQDEVVTGVPMAGRHLPGFDNTVGYFVEPAVIHTAWQPELPFAALAQGVHAALAAALDHQGGVLDALHAAAGRHPDRSVPPVFQALYTYYPATATGLQPFHGRPEPRQVQAGALTCALRPLPSPGAQLDVALLVADGGTGFGARIEYDADLFDAAAMRRCAARLLVLLTALADDPDASAGELALLPDAERDLVLRGWNDTACDYGDTRTIHGIIGERAAAQPHLVATRCDGAVLTYGELAQRSDALAALLAARGVGPDDRVGICLHRSLPLLVGLLAILKAGAAYVPVDPDYPPERLARIGADAGLSLVLTTSVLADAAACAGAPVVCVDTLDLDAPVAWTAPLLDDAHLAYVIFTSGSTGRPKGVMNTHGAIRNRLLWMQELGRLRVGEPVLQKTPFSFDVSVWEFFWPLMTGATVVFARPGGHLEADYLDQVLRDEAVTTLHFVPSMLQAFLEHDGAALPALRQVFCSGEELPADLARRFLARYPGVALHNLYGPTEAAVDVSHWHCTDARARVPIGRPIANTQLYVLDSGMRPVGIGVTGELYIGGAGLARGYLGRPDVTAERFVPDPFSAVPGARLYRTGDLARWRADGALEYLGRTDHQVKLRGLRIELGDVEAALTRLPGVREAVALVRGDGAHKALVAYVAGDGLDPVTLRAGLEQALPAYMVPAALQVLAALPLTPNGKVDRAALPALVPVRGGAGRVPRTPRERALAEAWCEVLGCDTVGLDDSFFELGGHSLLAARLVARLRAAGLGLTVRDVFEAPTIAGQVERAAGVAEAVPALLPVARDGAMPLSYAQQRLWFLAQLEGITATYNMPHAVRLHGALDIAALRTAIEGMVARHEVLRTVYAEGPRQEVLPADAFTVGWEDWSGHTDAGALAARAEADSRRGFDLRHEPPLRVTVIRLAPDEHALLLCLHHIAGDGWSIELLWRELEQGYAAALAGTAPPAAPALQYIDYACWQREWLAGERGARQLDYWRGQLDGLAPLLELPTDRARPAARRHAGASLPVAVPAELLPALRALGHEGQASLFMTLLAVFQLVLARYSGQDDIAVGSPVANRPRAELDGLIGFFANTLVLRTRVDRTVSFRTLLAEVRETTLAAHEHQDLPFEQLVEALQPARSLSYSPLFQVMFNLLHGAAETIALPQVKSEVLPAAHHVAKFDLTLTLQERGGSLAGTLEYDVDLFEEASVARLWRHYVAVLEHVLAAPDTPLQAMDLLGATERAELAAWNATAAPYPDTCLHTLFEAQAARTPDAIALVCDDAEVSYAALNGRANALAQQLQALGVRPEETVGVCLPRSVDVVVALLAVLKAGGAYLPLDASLPLARLAQLKDQAGLRLAIGTAGPLAPLGLQWLAPEQGVDAVNPGLPGAPDQLAYVMFTSGSTGVPKGILTTHRGIVRLLAGTDYAQFGPGHRVLHAAPLAFDASTFEIWGALLHGGTCVLYPEQVPTAPELAAFIGRHRVDTAWLTSALFNQLVDEDPDCLRGLRQLLVGGDIVSAAHVRRVYAALPDVRITNGYGPTESTTFAACHPIARDAAGATVPIGRPIANTQLYVLDGSMQPVGIGVNGELYIGGAGLARGYLGRPDLTAERFVPDPFATIPGARLYRTGDLARWRADGALEYLGRTDHQVKLRGLRIELGDVEAALTRLPGVREAVALVRGDGAHKALVAYVAGDGLDPAVLRAGLEQALPAYMVPAALQVLDMLPLTPNGKVDRAALPALVPVRGGAGWAPRTPRERALAEAWCEVLGCDTVGLDDSFFELGGHSLLAARLVARLRAAGLGLTVRDVFEAPTIAGQVERAAGVAEAGPALLPVARDGAMPLSYAQQRLWFLAQLEGITATYNMPHAVRLHGALDVAALRTAIEGLVARHEVLRTVYAEGPRQVVLPADAFTVGWEDWSGHADAGALAARAEADSRRGFDLRHEPPLRVTVIRLAPDDHALLLCLHHIAGDGWSIELLWRELEQGYAAALAGTAPPAAPALQYIDYACWQREWLAGERGARQLDYWRRQLDGLPPLLELPTDRARPAARRHAGASLPVAVPAELLPALRALGHDGQASLFMTLLAVFQLVLARYSGQDDIAVGSPVANRPRAELDGLIGFFANTLVLRTRVDSAASFRTLLAAVRETTLAAHEHQDLPFEQLVEALQPARSLSYSPLFQVMFNLLHGAAETIALPQVKSEVLPATQHVAKFDLTLTLQERGGSLAGTLEYDVDLFDAASVARLWRHYVAVLEHVLAAPDTPLQAMDLLGAAERAELAAWNATAAPYPDTCLHTLFEAQAARTPDAIALVCDDAEVSYAALNGRANALAQQLRALGVRPEDTVGVCLPRTADLVVALLAVLKAGGAYVPLDPHYPDGRLAHIADSARPAVVLVDGEGAQRLTALVPAGTRVALVDAAHDPVAPAPLPATLPGQLAYVIYTSGSTGRPKGVAITHANAVAMLAWARQEFDAEALRCVLASTSICFDLSVFELFLPLVTGHTVLLVRDALVLAERPPARPVTLVNTVPSAMEALLAADALPASVRVVNLAGEALARSLVDKLHARDHVRAVYNLYGPSEDTTYSTGGPVERGGAQPPTIGRPLHNTRAYVLDAALRPVPPGAPGELYLAGCGVSRGYLGQPALTAERYVPNPHATAPGERLYRTGDLVRHLHDGRLAYLGRADHQVKLRGFRIELGEIESVLVAAGGVRTAVAVVRPLGDGVDALVAFVEPDGTAPVTSAGLRRALAGQLPEYMVPTRIVTETALPLTQNGKIDRKALSLLPLAADVPDFDPPVSETEQRLAHLWCEVLGLKRVGRHDDFFSAGGHSLLATALNARMPAAFGVATAVRDIFLYPRLADQAERIDNLCWAAAAAERTGGEQASADDLDVGVL</sequence>
<dbReference type="PROSITE" id="PS00012">
    <property type="entry name" value="PHOSPHOPANTETHEINE"/>
    <property type="match status" value="2"/>
</dbReference>
<evidence type="ECO:0000256" key="3">
    <source>
        <dbReference type="ARBA" id="ARBA00022553"/>
    </source>
</evidence>
<keyword evidence="2" id="KW-0596">Phosphopantetheine</keyword>